<dbReference type="HOGENOM" id="CLU_3264835_0_0_9"/>
<comment type="caution">
    <text evidence="1">The sequence shown here is derived from an EMBL/GenBank/DDBJ whole genome shotgun (WGS) entry which is preliminary data.</text>
</comment>
<dbReference type="Proteomes" id="UP000003803">
    <property type="component" value="Unassembled WGS sequence"/>
</dbReference>
<gene>
    <name evidence="1" type="ORF">ANACOL_00422</name>
</gene>
<keyword evidence="2" id="KW-1185">Reference proteome</keyword>
<accession>B0P6P4</accession>
<protein>
    <submittedName>
        <fullName evidence="1">Uncharacterized protein</fullName>
    </submittedName>
</protein>
<evidence type="ECO:0000313" key="2">
    <source>
        <dbReference type="Proteomes" id="UP000003803"/>
    </source>
</evidence>
<reference evidence="1" key="2">
    <citation type="submission" date="2013-09" db="EMBL/GenBank/DDBJ databases">
        <title>Draft genome sequence of Anaerotruncus colihominis(DSM 17241).</title>
        <authorList>
            <person name="Sudarsanam P."/>
            <person name="Ley R."/>
            <person name="Guruge J."/>
            <person name="Turnbaugh P.J."/>
            <person name="Mahowald M."/>
            <person name="Liep D."/>
            <person name="Gordon J."/>
        </authorList>
    </citation>
    <scope>NUCLEOTIDE SEQUENCE</scope>
    <source>
        <strain evidence="1">DSM 17241</strain>
    </source>
</reference>
<organism evidence="1 2">
    <name type="scientific">Anaerotruncus colihominis DSM 17241</name>
    <dbReference type="NCBI Taxonomy" id="445972"/>
    <lineage>
        <taxon>Bacteria</taxon>
        <taxon>Bacillati</taxon>
        <taxon>Bacillota</taxon>
        <taxon>Clostridia</taxon>
        <taxon>Eubacteriales</taxon>
        <taxon>Oscillospiraceae</taxon>
        <taxon>Anaerotruncus</taxon>
    </lineage>
</organism>
<name>B0P6P4_9FIRM</name>
<dbReference type="EMBL" id="ABGD02000005">
    <property type="protein sequence ID" value="EDS12869.1"/>
    <property type="molecule type" value="Genomic_DNA"/>
</dbReference>
<dbReference type="AlphaFoldDB" id="B0P6P4"/>
<proteinExistence type="predicted"/>
<reference evidence="1" key="1">
    <citation type="submission" date="2007-11" db="EMBL/GenBank/DDBJ databases">
        <authorList>
            <person name="Fulton L."/>
            <person name="Clifton S."/>
            <person name="Fulton B."/>
            <person name="Xu J."/>
            <person name="Minx P."/>
            <person name="Pepin K.H."/>
            <person name="Johnson M."/>
            <person name="Thiruvilangam P."/>
            <person name="Bhonagiri V."/>
            <person name="Nash W.E."/>
            <person name="Mardis E.R."/>
            <person name="Wilson R.K."/>
        </authorList>
    </citation>
    <scope>NUCLEOTIDE SEQUENCE [LARGE SCALE GENOMIC DNA]</scope>
    <source>
        <strain evidence="1">DSM 17241</strain>
    </source>
</reference>
<sequence>MARRRKLEIARRPPCPRAGYFKRDGEKYDRYGRFSPRFRMM</sequence>
<evidence type="ECO:0000313" key="1">
    <source>
        <dbReference type="EMBL" id="EDS12869.1"/>
    </source>
</evidence>